<dbReference type="Proteomes" id="UP001580346">
    <property type="component" value="Unassembled WGS sequence"/>
</dbReference>
<gene>
    <name evidence="1" type="ORF">ACE41H_15555</name>
</gene>
<evidence type="ECO:0000313" key="1">
    <source>
        <dbReference type="EMBL" id="MFB5268183.1"/>
    </source>
</evidence>
<reference evidence="1 2" key="1">
    <citation type="submission" date="2024-09" db="EMBL/GenBank/DDBJ databases">
        <title>Paenibacillus zeirhizospherea sp. nov., isolated from surface of the maize (Zea mays) roots in a horticulture field, Hungary.</title>
        <authorList>
            <person name="Marton D."/>
            <person name="Farkas M."/>
            <person name="Bedics A."/>
            <person name="Toth E."/>
            <person name="Tancsics A."/>
            <person name="Boka K."/>
            <person name="Maroti G."/>
            <person name="Kriszt B."/>
            <person name="Cserhati M."/>
        </authorList>
    </citation>
    <scope>NUCLEOTIDE SEQUENCE [LARGE SCALE GENOMIC DNA]</scope>
    <source>
        <strain evidence="1 2">KCTC 33519</strain>
    </source>
</reference>
<keyword evidence="2" id="KW-1185">Reference proteome</keyword>
<comment type="caution">
    <text evidence="1">The sequence shown here is derived from an EMBL/GenBank/DDBJ whole genome shotgun (WGS) entry which is preliminary data.</text>
</comment>
<proteinExistence type="predicted"/>
<organism evidence="1 2">
    <name type="scientific">Paenibacillus enshidis</name>
    <dbReference type="NCBI Taxonomy" id="1458439"/>
    <lineage>
        <taxon>Bacteria</taxon>
        <taxon>Bacillati</taxon>
        <taxon>Bacillota</taxon>
        <taxon>Bacilli</taxon>
        <taxon>Bacillales</taxon>
        <taxon>Paenibacillaceae</taxon>
        <taxon>Paenibacillus</taxon>
    </lineage>
</organism>
<name>A0ABV5AVG1_9BACL</name>
<sequence>MNTEEQIQELFGVQLFTWDEVEPSELGFQFRDVVFFIEELKQYDHTCLEINLEWDIDVWSIDGKKLTSFNLFQINEFRKLLQQDNTKTKEVMGLMNTELLKTKGFHLKKFEDGMFYTLVIHDNEQVKKLFEHVGEDEVGFDFDLTGVQCTLDIKEDMSLAQYLFSVGEAYEEWFVHNELTIPEFEEILKLI</sequence>
<protein>
    <submittedName>
        <fullName evidence="1">Uncharacterized protein</fullName>
    </submittedName>
</protein>
<dbReference type="RefSeq" id="WP_375356338.1">
    <property type="nucleotide sequence ID" value="NZ_JBHHMI010000013.1"/>
</dbReference>
<evidence type="ECO:0000313" key="2">
    <source>
        <dbReference type="Proteomes" id="UP001580346"/>
    </source>
</evidence>
<dbReference type="EMBL" id="JBHHMI010000013">
    <property type="protein sequence ID" value="MFB5268183.1"/>
    <property type="molecule type" value="Genomic_DNA"/>
</dbReference>
<accession>A0ABV5AVG1</accession>